<evidence type="ECO:0000256" key="11">
    <source>
        <dbReference type="ARBA" id="ARBA00022960"/>
    </source>
</evidence>
<dbReference type="UniPathway" id="UPA00219"/>
<dbReference type="NCBIfam" id="NF010478">
    <property type="entry name" value="PRK13903.1"/>
    <property type="match status" value="1"/>
</dbReference>
<feature type="region of interest" description="Disordered" evidence="18">
    <location>
        <begin position="81"/>
        <end position="108"/>
    </location>
</feature>
<evidence type="ECO:0000256" key="13">
    <source>
        <dbReference type="ARBA" id="ARBA00023002"/>
    </source>
</evidence>
<keyword evidence="11 17" id="KW-0133">Cell shape</keyword>
<evidence type="ECO:0000313" key="20">
    <source>
        <dbReference type="EMBL" id="PWH05025.1"/>
    </source>
</evidence>
<evidence type="ECO:0000256" key="9">
    <source>
        <dbReference type="ARBA" id="ARBA00022827"/>
    </source>
</evidence>
<evidence type="ECO:0000256" key="17">
    <source>
        <dbReference type="HAMAP-Rule" id="MF_00037"/>
    </source>
</evidence>
<comment type="subcellular location">
    <subcellularLocation>
        <location evidence="3 17">Cytoplasm</location>
    </subcellularLocation>
</comment>
<dbReference type="InterPro" id="IPR016166">
    <property type="entry name" value="FAD-bd_PCMH"/>
</dbReference>
<dbReference type="HAMAP" id="MF_00037">
    <property type="entry name" value="MurB"/>
    <property type="match status" value="1"/>
</dbReference>
<evidence type="ECO:0000256" key="14">
    <source>
        <dbReference type="ARBA" id="ARBA00023306"/>
    </source>
</evidence>
<keyword evidence="15 17" id="KW-0961">Cell wall biogenesis/degradation</keyword>
<dbReference type="InterPro" id="IPR036635">
    <property type="entry name" value="MurB_C_sf"/>
</dbReference>
<dbReference type="InterPro" id="IPR011601">
    <property type="entry name" value="MurB_C"/>
</dbReference>
<reference evidence="20 21" key="1">
    <citation type="submission" date="2018-05" db="EMBL/GenBank/DDBJ databases">
        <title>Brachybacterium sp. M1HQ-2T, whole genome shotgun sequence.</title>
        <authorList>
            <person name="Tuo L."/>
        </authorList>
    </citation>
    <scope>NUCLEOTIDE SEQUENCE [LARGE SCALE GENOMIC DNA]</scope>
    <source>
        <strain evidence="20 21">M1HQ-2</strain>
    </source>
</reference>
<evidence type="ECO:0000256" key="5">
    <source>
        <dbReference type="ARBA" id="ARBA00010485"/>
    </source>
</evidence>
<dbReference type="GO" id="GO:0009252">
    <property type="term" value="P:peptidoglycan biosynthetic process"/>
    <property type="evidence" value="ECO:0007669"/>
    <property type="project" value="UniProtKB-UniRule"/>
</dbReference>
<dbReference type="SUPFAM" id="SSF56194">
    <property type="entry name" value="Uridine diphospho-N-Acetylenolpyruvylglucosamine reductase, MurB, C-terminal domain"/>
    <property type="match status" value="1"/>
</dbReference>
<evidence type="ECO:0000256" key="2">
    <source>
        <dbReference type="ARBA" id="ARBA00003921"/>
    </source>
</evidence>
<evidence type="ECO:0000256" key="10">
    <source>
        <dbReference type="ARBA" id="ARBA00022857"/>
    </source>
</evidence>
<name>A0A2U2RGX7_9MICO</name>
<comment type="catalytic activity">
    <reaction evidence="16 17">
        <text>UDP-N-acetyl-alpha-D-muramate + NADP(+) = UDP-N-acetyl-3-O-(1-carboxyvinyl)-alpha-D-glucosamine + NADPH + H(+)</text>
        <dbReference type="Rhea" id="RHEA:12248"/>
        <dbReference type="ChEBI" id="CHEBI:15378"/>
        <dbReference type="ChEBI" id="CHEBI:57783"/>
        <dbReference type="ChEBI" id="CHEBI:58349"/>
        <dbReference type="ChEBI" id="CHEBI:68483"/>
        <dbReference type="ChEBI" id="CHEBI:70757"/>
        <dbReference type="EC" id="1.3.1.98"/>
    </reaction>
</comment>
<evidence type="ECO:0000256" key="1">
    <source>
        <dbReference type="ARBA" id="ARBA00001974"/>
    </source>
</evidence>
<comment type="similarity">
    <text evidence="5 17">Belongs to the MurB family.</text>
</comment>
<feature type="active site" evidence="17">
    <location>
        <position position="201"/>
    </location>
</feature>
<dbReference type="AlphaFoldDB" id="A0A2U2RGX7"/>
<dbReference type="GO" id="GO:0071949">
    <property type="term" value="F:FAD binding"/>
    <property type="evidence" value="ECO:0007669"/>
    <property type="project" value="InterPro"/>
</dbReference>
<keyword evidence="14 17" id="KW-0131">Cell cycle</keyword>
<organism evidence="20 21">
    <name type="scientific">Brachybacterium endophyticum</name>
    <dbReference type="NCBI Taxonomy" id="2182385"/>
    <lineage>
        <taxon>Bacteria</taxon>
        <taxon>Bacillati</taxon>
        <taxon>Actinomycetota</taxon>
        <taxon>Actinomycetes</taxon>
        <taxon>Micrococcales</taxon>
        <taxon>Dermabacteraceae</taxon>
        <taxon>Brachybacterium</taxon>
    </lineage>
</organism>
<dbReference type="Gene3D" id="3.30.465.10">
    <property type="match status" value="1"/>
</dbReference>
<keyword evidence="13 17" id="KW-0560">Oxidoreductase</keyword>
<dbReference type="GO" id="GO:0071555">
    <property type="term" value="P:cell wall organization"/>
    <property type="evidence" value="ECO:0007669"/>
    <property type="project" value="UniProtKB-KW"/>
</dbReference>
<keyword evidence="21" id="KW-1185">Reference proteome</keyword>
<dbReference type="GO" id="GO:0005829">
    <property type="term" value="C:cytosol"/>
    <property type="evidence" value="ECO:0007669"/>
    <property type="project" value="TreeGrafter"/>
</dbReference>
<dbReference type="Pfam" id="PF02873">
    <property type="entry name" value="MurB_C"/>
    <property type="match status" value="1"/>
</dbReference>
<comment type="caution">
    <text evidence="20">The sequence shown here is derived from an EMBL/GenBank/DDBJ whole genome shotgun (WGS) entry which is preliminary data.</text>
</comment>
<proteinExistence type="inferred from homology"/>
<dbReference type="EC" id="1.3.1.98" evidence="17"/>
<feature type="active site" description="Proton donor" evidence="17">
    <location>
        <position position="288"/>
    </location>
</feature>
<keyword evidence="7 17" id="KW-0132">Cell division</keyword>
<dbReference type="SUPFAM" id="SSF56176">
    <property type="entry name" value="FAD-binding/transporter-associated domain-like"/>
    <property type="match status" value="2"/>
</dbReference>
<comment type="pathway">
    <text evidence="4 17">Cell wall biogenesis; peptidoglycan biosynthesis.</text>
</comment>
<dbReference type="InterPro" id="IPR003170">
    <property type="entry name" value="MurB"/>
</dbReference>
<evidence type="ECO:0000256" key="15">
    <source>
        <dbReference type="ARBA" id="ARBA00023316"/>
    </source>
</evidence>
<dbReference type="RefSeq" id="WP_109276928.1">
    <property type="nucleotide sequence ID" value="NZ_QFKX01000008.1"/>
</dbReference>
<evidence type="ECO:0000256" key="16">
    <source>
        <dbReference type="ARBA" id="ARBA00048914"/>
    </source>
</evidence>
<evidence type="ECO:0000256" key="7">
    <source>
        <dbReference type="ARBA" id="ARBA00022618"/>
    </source>
</evidence>
<dbReference type="OrthoDB" id="9804753at2"/>
<keyword evidence="10 17" id="KW-0521">NADP</keyword>
<dbReference type="Proteomes" id="UP000245590">
    <property type="component" value="Unassembled WGS sequence"/>
</dbReference>
<dbReference type="GO" id="GO:0051301">
    <property type="term" value="P:cell division"/>
    <property type="evidence" value="ECO:0007669"/>
    <property type="project" value="UniProtKB-KW"/>
</dbReference>
<comment type="function">
    <text evidence="2 17">Cell wall formation.</text>
</comment>
<sequence length="391" mass="41265">MKLAELTTLRVGGAIQDLVVAREEQQAIEAIRAADEAGRPLLVLGGGSNFLPSDQPFEGTVVLMTDPGDAPVLDATCDVDGAGTPATPSVTTAEAVGESPAGPSSAGDVDLTPLDASCGGATAEYFAGVSWDRAVAYAVAREMIGIEALSGIPGSVGATPIQNVGAYGQEVSATITRVRTWDREKGAVRTFYAADCEFGYRDSLFKRTRYQGAAPSPTGRYVVLSVSFQHRVGEMSEPIRYGQLAQYLGVEVGERVPMARVRQAVLEIRASKGMVLDPSDHDTWSAGSFFTNPILPIEQAQQLPDDAPRFPAGEGLVKSSAAWLISHAGFDKGFSVGPRASLSTKHSLALTNRGDASADDLAELARAVRDGVEKSFGVRLEPEPVRWGVDI</sequence>
<dbReference type="InterPro" id="IPR006094">
    <property type="entry name" value="Oxid_FAD_bind_N"/>
</dbReference>
<dbReference type="Gene3D" id="3.90.78.10">
    <property type="entry name" value="UDP-N-acetylenolpyruvoylglucosamine reductase, C-terminal domain"/>
    <property type="match status" value="1"/>
</dbReference>
<feature type="active site" evidence="17">
    <location>
        <position position="383"/>
    </location>
</feature>
<evidence type="ECO:0000256" key="4">
    <source>
        <dbReference type="ARBA" id="ARBA00004752"/>
    </source>
</evidence>
<evidence type="ECO:0000256" key="18">
    <source>
        <dbReference type="SAM" id="MobiDB-lite"/>
    </source>
</evidence>
<keyword evidence="9 17" id="KW-0274">FAD</keyword>
<dbReference type="InterPro" id="IPR016167">
    <property type="entry name" value="FAD-bd_PCMH_sub1"/>
</dbReference>
<comment type="cofactor">
    <cofactor evidence="1 17">
        <name>FAD</name>
        <dbReference type="ChEBI" id="CHEBI:57692"/>
    </cofactor>
</comment>
<dbReference type="PROSITE" id="PS51387">
    <property type="entry name" value="FAD_PCMH"/>
    <property type="match status" value="1"/>
</dbReference>
<dbReference type="GO" id="GO:0008762">
    <property type="term" value="F:UDP-N-acetylmuramate dehydrogenase activity"/>
    <property type="evidence" value="ECO:0007669"/>
    <property type="project" value="UniProtKB-UniRule"/>
</dbReference>
<dbReference type="EMBL" id="QFKX01000008">
    <property type="protein sequence ID" value="PWH05025.1"/>
    <property type="molecule type" value="Genomic_DNA"/>
</dbReference>
<accession>A0A2U2RGX7</accession>
<evidence type="ECO:0000256" key="3">
    <source>
        <dbReference type="ARBA" id="ARBA00004496"/>
    </source>
</evidence>
<keyword evidence="12 17" id="KW-0573">Peptidoglycan synthesis</keyword>
<evidence type="ECO:0000256" key="6">
    <source>
        <dbReference type="ARBA" id="ARBA00022490"/>
    </source>
</evidence>
<dbReference type="InterPro" id="IPR016169">
    <property type="entry name" value="FAD-bd_PCMH_sub2"/>
</dbReference>
<feature type="domain" description="FAD-binding PCMH-type" evidence="19">
    <location>
        <begin position="11"/>
        <end position="233"/>
    </location>
</feature>
<dbReference type="Gene3D" id="3.30.43.10">
    <property type="entry name" value="Uridine Diphospho-n-acetylenolpyruvylglucosamine Reductase, domain 2"/>
    <property type="match status" value="1"/>
</dbReference>
<keyword evidence="8 17" id="KW-0285">Flavoprotein</keyword>
<evidence type="ECO:0000256" key="8">
    <source>
        <dbReference type="ARBA" id="ARBA00022630"/>
    </source>
</evidence>
<keyword evidence="6 17" id="KW-0963">Cytoplasm</keyword>
<evidence type="ECO:0000313" key="21">
    <source>
        <dbReference type="Proteomes" id="UP000245590"/>
    </source>
</evidence>
<dbReference type="PANTHER" id="PTHR21071">
    <property type="entry name" value="UDP-N-ACETYLENOLPYRUVOYLGLUCOSAMINE REDUCTASE"/>
    <property type="match status" value="1"/>
</dbReference>
<protein>
    <recommendedName>
        <fullName evidence="17">UDP-N-acetylenolpyruvoylglucosamine reductase</fullName>
        <ecNumber evidence="17">1.3.1.98</ecNumber>
    </recommendedName>
    <alternativeName>
        <fullName evidence="17">UDP-N-acetylmuramate dehydrogenase</fullName>
    </alternativeName>
</protein>
<evidence type="ECO:0000259" key="19">
    <source>
        <dbReference type="PROSITE" id="PS51387"/>
    </source>
</evidence>
<dbReference type="PANTHER" id="PTHR21071:SF4">
    <property type="entry name" value="UDP-N-ACETYLENOLPYRUVOYLGLUCOSAMINE REDUCTASE"/>
    <property type="match status" value="1"/>
</dbReference>
<dbReference type="InterPro" id="IPR036318">
    <property type="entry name" value="FAD-bd_PCMH-like_sf"/>
</dbReference>
<dbReference type="Pfam" id="PF01565">
    <property type="entry name" value="FAD_binding_4"/>
    <property type="match status" value="2"/>
</dbReference>
<gene>
    <name evidence="17" type="primary">murB</name>
    <name evidence="20" type="ORF">DEO23_15445</name>
</gene>
<dbReference type="GO" id="GO:0008360">
    <property type="term" value="P:regulation of cell shape"/>
    <property type="evidence" value="ECO:0007669"/>
    <property type="project" value="UniProtKB-KW"/>
</dbReference>
<evidence type="ECO:0000256" key="12">
    <source>
        <dbReference type="ARBA" id="ARBA00022984"/>
    </source>
</evidence>